<accession>A0A4R2IF18</accession>
<dbReference type="EMBL" id="SLWQ01000001">
    <property type="protein sequence ID" value="TCO42937.1"/>
    <property type="molecule type" value="Genomic_DNA"/>
</dbReference>
<dbReference type="RefSeq" id="WP_131992535.1">
    <property type="nucleotide sequence ID" value="NZ_JACGXM010000001.1"/>
</dbReference>
<dbReference type="InterPro" id="IPR023214">
    <property type="entry name" value="HAD_sf"/>
</dbReference>
<evidence type="ECO:0000256" key="2">
    <source>
        <dbReference type="ARBA" id="ARBA00022801"/>
    </source>
</evidence>
<reference evidence="4 5" key="1">
    <citation type="journal article" date="2015" name="Stand. Genomic Sci.">
        <title>Genomic Encyclopedia of Bacterial and Archaeal Type Strains, Phase III: the genomes of soil and plant-associated and newly described type strains.</title>
        <authorList>
            <person name="Whitman W.B."/>
            <person name="Woyke T."/>
            <person name="Klenk H.P."/>
            <person name="Zhou Y."/>
            <person name="Lilburn T.G."/>
            <person name="Beck B.J."/>
            <person name="De Vos P."/>
            <person name="Vandamme P."/>
            <person name="Eisen J.A."/>
            <person name="Garrity G."/>
            <person name="Hugenholtz P."/>
            <person name="Kyrpides N.C."/>
        </authorList>
    </citation>
    <scope>NUCLEOTIDE SEQUENCE [LARGE SCALE GENOMIC DNA]</scope>
    <source>
        <strain evidence="4 5">A3</strain>
    </source>
</reference>
<dbReference type="PANTHER" id="PTHR46470:SF4">
    <property type="entry name" value="5-AMINO-6-(5-PHOSPHO-D-RIBITYLAMINO)URACIL PHOSPHATASE YIGB"/>
    <property type="match status" value="1"/>
</dbReference>
<comment type="caution">
    <text evidence="4">The sequence shown here is derived from an EMBL/GenBank/DDBJ whole genome shotgun (WGS) entry which is preliminary data.</text>
</comment>
<sequence length="240" mass="25742">MRIRAVSLDLDDTLWPIEPAIVAAEQALDDWLRTHHAPVAAAWPIAALRELRERVSDEHPHLAHDYTAQRLITLERAFAACGIGDEHVADAYEVYFAARNRVDCYPDALPALQAIGARLPLASISNGNADLARIGLRAHFRACISARECGIAKPAAAIFHAACDALGLAPGDVLHVGDDPWLDVAGAQAAGLRTAWLNRGGGPWPDHAALAGVRPDLEVRNLGELARWIQLHAAEAGRAG</sequence>
<dbReference type="Proteomes" id="UP000294862">
    <property type="component" value="Unassembled WGS sequence"/>
</dbReference>
<keyword evidence="5" id="KW-1185">Reference proteome</keyword>
<dbReference type="OrthoDB" id="367448at2"/>
<dbReference type="InterPro" id="IPR036412">
    <property type="entry name" value="HAD-like_sf"/>
</dbReference>
<protein>
    <submittedName>
        <fullName evidence="4">Putative hydrolase of the HAD superfamily</fullName>
    </submittedName>
</protein>
<keyword evidence="3" id="KW-0460">Magnesium</keyword>
<comment type="cofactor">
    <cofactor evidence="1">
        <name>Mg(2+)</name>
        <dbReference type="ChEBI" id="CHEBI:18420"/>
    </cofactor>
</comment>
<dbReference type="Gene3D" id="3.40.50.1000">
    <property type="entry name" value="HAD superfamily/HAD-like"/>
    <property type="match status" value="1"/>
</dbReference>
<dbReference type="SUPFAM" id="SSF56784">
    <property type="entry name" value="HAD-like"/>
    <property type="match status" value="1"/>
</dbReference>
<dbReference type="AlphaFoldDB" id="A0A4R2IF18"/>
<name>A0A4R2IF18_9GAMM</name>
<dbReference type="InterPro" id="IPR006439">
    <property type="entry name" value="HAD-SF_hydro_IA"/>
</dbReference>
<organism evidence="4 5">
    <name type="scientific">Dokdonella fugitiva</name>
    <dbReference type="NCBI Taxonomy" id="328517"/>
    <lineage>
        <taxon>Bacteria</taxon>
        <taxon>Pseudomonadati</taxon>
        <taxon>Pseudomonadota</taxon>
        <taxon>Gammaproteobacteria</taxon>
        <taxon>Lysobacterales</taxon>
        <taxon>Rhodanobacteraceae</taxon>
        <taxon>Dokdonella</taxon>
    </lineage>
</organism>
<proteinExistence type="predicted"/>
<evidence type="ECO:0000256" key="1">
    <source>
        <dbReference type="ARBA" id="ARBA00001946"/>
    </source>
</evidence>
<dbReference type="NCBIfam" id="TIGR01509">
    <property type="entry name" value="HAD-SF-IA-v3"/>
    <property type="match status" value="1"/>
</dbReference>
<dbReference type="SFLD" id="SFLDG01129">
    <property type="entry name" value="C1.5:_HAD__Beta-PGM__Phosphata"/>
    <property type="match status" value="1"/>
</dbReference>
<gene>
    <name evidence="4" type="ORF">EV148_101344</name>
</gene>
<dbReference type="Gene3D" id="1.20.120.1600">
    <property type="match status" value="1"/>
</dbReference>
<dbReference type="Pfam" id="PF00702">
    <property type="entry name" value="Hydrolase"/>
    <property type="match status" value="1"/>
</dbReference>
<dbReference type="NCBIfam" id="TIGR01549">
    <property type="entry name" value="HAD-SF-IA-v1"/>
    <property type="match status" value="1"/>
</dbReference>
<dbReference type="PANTHER" id="PTHR46470">
    <property type="entry name" value="N-ACYLNEURAMINATE-9-PHOSPHATASE"/>
    <property type="match status" value="1"/>
</dbReference>
<keyword evidence="2 4" id="KW-0378">Hydrolase</keyword>
<dbReference type="GO" id="GO:0009231">
    <property type="term" value="P:riboflavin biosynthetic process"/>
    <property type="evidence" value="ECO:0007669"/>
    <property type="project" value="TreeGrafter"/>
</dbReference>
<dbReference type="GO" id="GO:0016787">
    <property type="term" value="F:hydrolase activity"/>
    <property type="evidence" value="ECO:0007669"/>
    <property type="project" value="UniProtKB-KW"/>
</dbReference>
<dbReference type="InterPro" id="IPR051400">
    <property type="entry name" value="HAD-like_hydrolase"/>
</dbReference>
<dbReference type="PRINTS" id="PR00413">
    <property type="entry name" value="HADHALOGNASE"/>
</dbReference>
<evidence type="ECO:0000313" key="4">
    <source>
        <dbReference type="EMBL" id="TCO42937.1"/>
    </source>
</evidence>
<evidence type="ECO:0000313" key="5">
    <source>
        <dbReference type="Proteomes" id="UP000294862"/>
    </source>
</evidence>
<evidence type="ECO:0000256" key="3">
    <source>
        <dbReference type="ARBA" id="ARBA00022842"/>
    </source>
</evidence>
<dbReference type="SFLD" id="SFLDS00003">
    <property type="entry name" value="Haloacid_Dehalogenase"/>
    <property type="match status" value="1"/>
</dbReference>